<keyword evidence="4" id="KW-1185">Reference proteome</keyword>
<dbReference type="GO" id="GO:0004016">
    <property type="term" value="F:adenylate cyclase activity"/>
    <property type="evidence" value="ECO:0007669"/>
    <property type="project" value="UniProtKB-ARBA"/>
</dbReference>
<dbReference type="PROSITE" id="PS50125">
    <property type="entry name" value="GUANYLATE_CYCLASE_2"/>
    <property type="match status" value="1"/>
</dbReference>
<sequence length="831" mass="94637">MQSSCQLNFQEGPPNHQSTNTLRICITLGVQPNVAEFLAPLRRCPSWQVSLEQFQIGIDNRRIDVAISHQFRSSLLSLVDKIVHEDLAKHGWAHTGQFSSGADIESFKSNYRSILQGALEQIHANAAVKELLQLLHLVLLKLMLDAPQSALTRLRGQLQQDVESTADLHSGRAMEMHERLVSLARLEPGIRYRTLSRLFKIVQRLESKELRKMRKSVVGNSWVVSKRILFNPLLHLPDLTSEEYLLNHYPLLCVDREGGNYFDLANRYITTTYSNYLPEWAKPQAPEVDSPKSGDTTQFQITQRERHSGFSDFLEGQRLLERNLSAQEFKEIYVSWLDDPRNMEMLLKQSGDAKSGWFSRAPVKHNKGLWDDPEFNQVQQQLKSNLLKQFDRSGLTRRAIAAYRTEKLYRQFNGLLSNRDIYHYLVDALPKRTLLKKLSSTADKGASVVKALDVVHGYIRRMPANKQQSYAIRYLKDFLTFRRDLKLAYYTYQQMSQLNILQDSESIQLSRDNGSLYEFRLSQDADAQEGKIKAHAILKADVRGSTEITSQLVEKRLNPATHFSMNFFGPITKLLNRFGAKKVFVEGDALILSVLETGAMTTQGMTVANACGLARKILLVMEAQNNQNSAHNLPKLELGLGIAFSSEAPAYLNDEQRKIMISPAINEADRLSSCSSELRYDTSWRKSQRHRVEVFSDDGGSDKKSARRLRYNVNGIELAPPAFKKLKSEMVLHKMKVHSRSGEGDTYHVGRFVDRRGSAHWLVIREAVIKTWQRENNMPSAVLADASFYEVVTDPELISKVKKRLNAKRAPNQMDGQQTEEVIPLSLESDS</sequence>
<evidence type="ECO:0000256" key="1">
    <source>
        <dbReference type="SAM" id="MobiDB-lite"/>
    </source>
</evidence>
<dbReference type="InterPro" id="IPR029787">
    <property type="entry name" value="Nucleotide_cyclase"/>
</dbReference>
<comment type="caution">
    <text evidence="3">The sequence shown here is derived from an EMBL/GenBank/DDBJ whole genome shotgun (WGS) entry which is preliminary data.</text>
</comment>
<name>A0A1E2UIJ9_9GAMM</name>
<accession>A0A1E2UIJ9</accession>
<dbReference type="AlphaFoldDB" id="A0A1E2UIJ9"/>
<feature type="domain" description="Guanylate cyclase" evidence="2">
    <location>
        <begin position="536"/>
        <end position="672"/>
    </location>
</feature>
<evidence type="ECO:0000313" key="4">
    <source>
        <dbReference type="Proteomes" id="UP000094849"/>
    </source>
</evidence>
<dbReference type="EMBL" id="LVJZ01000004">
    <property type="protein sequence ID" value="ODB94425.1"/>
    <property type="molecule type" value="Genomic_DNA"/>
</dbReference>
<organism evidence="3 4">
    <name type="scientific">Candidatus Thiodiazotropha endoloripes</name>
    <dbReference type="NCBI Taxonomy" id="1818881"/>
    <lineage>
        <taxon>Bacteria</taxon>
        <taxon>Pseudomonadati</taxon>
        <taxon>Pseudomonadota</taxon>
        <taxon>Gammaproteobacteria</taxon>
        <taxon>Chromatiales</taxon>
        <taxon>Sedimenticolaceae</taxon>
        <taxon>Candidatus Thiodiazotropha</taxon>
    </lineage>
</organism>
<feature type="region of interest" description="Disordered" evidence="1">
    <location>
        <begin position="809"/>
        <end position="831"/>
    </location>
</feature>
<dbReference type="Gene3D" id="3.30.70.1230">
    <property type="entry name" value="Nucleotide cyclase"/>
    <property type="match status" value="1"/>
</dbReference>
<proteinExistence type="predicted"/>
<protein>
    <recommendedName>
        <fullName evidence="2">Guanylate cyclase domain-containing protein</fullName>
    </recommendedName>
</protein>
<reference evidence="3 4" key="1">
    <citation type="submission" date="2016-03" db="EMBL/GenBank/DDBJ databases">
        <title>Chemosynthetic sulphur-oxidizing symbionts of marine invertebrate animals are capable of nitrogen fixation.</title>
        <authorList>
            <person name="Petersen J.M."/>
            <person name="Kemper A."/>
            <person name="Gruber-Vodicka H."/>
            <person name="Cardini U."/>
            <person name="Geest Mvander."/>
            <person name="Kleiner M."/>
            <person name="Bulgheresi S."/>
            <person name="Fussmann M."/>
            <person name="Herbold C."/>
            <person name="Seah B.K.B."/>
            <person name="Antony C.Paul."/>
            <person name="Liu D."/>
            <person name="Belitz A."/>
            <person name="Weber M."/>
        </authorList>
    </citation>
    <scope>NUCLEOTIDE SEQUENCE [LARGE SCALE GENOMIC DNA]</scope>
    <source>
        <strain evidence="3">G_D</strain>
    </source>
</reference>
<evidence type="ECO:0000313" key="3">
    <source>
        <dbReference type="EMBL" id="ODB94425.1"/>
    </source>
</evidence>
<dbReference type="SUPFAM" id="SSF55073">
    <property type="entry name" value="Nucleotide cyclase"/>
    <property type="match status" value="1"/>
</dbReference>
<gene>
    <name evidence="3" type="ORF">A3196_18005</name>
</gene>
<evidence type="ECO:0000259" key="2">
    <source>
        <dbReference type="PROSITE" id="PS50125"/>
    </source>
</evidence>
<dbReference type="GO" id="GO:0009190">
    <property type="term" value="P:cyclic nucleotide biosynthetic process"/>
    <property type="evidence" value="ECO:0007669"/>
    <property type="project" value="InterPro"/>
</dbReference>
<dbReference type="Proteomes" id="UP000094849">
    <property type="component" value="Unassembled WGS sequence"/>
</dbReference>
<dbReference type="RefSeq" id="WP_069006190.1">
    <property type="nucleotide sequence ID" value="NZ_LVJX01000012.1"/>
</dbReference>
<dbReference type="GO" id="GO:0035556">
    <property type="term" value="P:intracellular signal transduction"/>
    <property type="evidence" value="ECO:0007669"/>
    <property type="project" value="InterPro"/>
</dbReference>
<dbReference type="InterPro" id="IPR001054">
    <property type="entry name" value="A/G_cyclase"/>
</dbReference>